<keyword evidence="5" id="KW-0808">Transferase</keyword>
<organism evidence="5">
    <name type="scientific">Rhipicephalus microplus</name>
    <name type="common">Cattle tick</name>
    <name type="synonym">Boophilus microplus</name>
    <dbReference type="NCBI Taxonomy" id="6941"/>
    <lineage>
        <taxon>Eukaryota</taxon>
        <taxon>Metazoa</taxon>
        <taxon>Ecdysozoa</taxon>
        <taxon>Arthropoda</taxon>
        <taxon>Chelicerata</taxon>
        <taxon>Arachnida</taxon>
        <taxon>Acari</taxon>
        <taxon>Parasitiformes</taxon>
        <taxon>Ixodida</taxon>
        <taxon>Ixodoidea</taxon>
        <taxon>Ixodidae</taxon>
        <taxon>Rhipicephalinae</taxon>
        <taxon>Rhipicephalus</taxon>
        <taxon>Boophilus</taxon>
    </lineage>
</organism>
<protein>
    <submittedName>
        <fullName evidence="5">Endonuclease reverse transcriptase</fullName>
    </submittedName>
</protein>
<evidence type="ECO:0000256" key="2">
    <source>
        <dbReference type="ARBA" id="ARBA00022900"/>
    </source>
</evidence>
<dbReference type="Pfam" id="PF00079">
    <property type="entry name" value="Serpin"/>
    <property type="match status" value="1"/>
</dbReference>
<keyword evidence="5" id="KW-0378">Hydrolase</keyword>
<reference evidence="5" key="1">
    <citation type="journal article" date="2012" name="Int. J. Parasitol.">
        <title>CattleTickBase: An integrated Internet-based bioinformatics resource for Rhipicephalus (Boophilus) microplus.</title>
        <authorList>
            <person name="Bellgard M.I."/>
            <person name="Moolhuijzen P.M."/>
            <person name="Guerrero F.D."/>
            <person name="Schibeci D."/>
            <person name="Rodriguez-Valle M."/>
            <person name="Peterson D.G."/>
            <person name="Dowd S.E."/>
            <person name="Barrero R."/>
            <person name="Hunter A."/>
            <person name="Miller R.J."/>
            <person name="Lew-Tabor A.E."/>
        </authorList>
    </citation>
    <scope>NUCLEOTIDE SEQUENCE</scope>
</reference>
<keyword evidence="5" id="KW-0255">Endonuclease</keyword>
<dbReference type="InterPro" id="IPR023796">
    <property type="entry name" value="Serpin_dom"/>
</dbReference>
<proteinExistence type="inferred from homology"/>
<dbReference type="InterPro" id="IPR036186">
    <property type="entry name" value="Serpin_sf"/>
</dbReference>
<keyword evidence="5" id="KW-0548">Nucleotidyltransferase</keyword>
<dbReference type="Gene3D" id="2.30.39.10">
    <property type="entry name" value="Alpha-1-antitrypsin, domain 1"/>
    <property type="match status" value="1"/>
</dbReference>
<dbReference type="EMBL" id="HM748961">
    <property type="protein sequence ID" value="ADK62395.1"/>
    <property type="molecule type" value="Genomic_DNA"/>
</dbReference>
<dbReference type="InterPro" id="IPR042178">
    <property type="entry name" value="Serpin_sf_1"/>
</dbReference>
<gene>
    <name evidence="5" type="ORF">E3G_000005</name>
</gene>
<dbReference type="PROSITE" id="PS00284">
    <property type="entry name" value="SERPIN"/>
    <property type="match status" value="1"/>
</dbReference>
<dbReference type="SUPFAM" id="SSF56574">
    <property type="entry name" value="Serpins"/>
    <property type="match status" value="2"/>
</dbReference>
<keyword evidence="1" id="KW-0646">Protease inhibitor</keyword>
<comment type="similarity">
    <text evidence="3">Belongs to the serpin family.</text>
</comment>
<name>G0WS03_RHIMP</name>
<evidence type="ECO:0000313" key="5">
    <source>
        <dbReference type="EMBL" id="ADK62395.1"/>
    </source>
</evidence>
<evidence type="ECO:0000259" key="4">
    <source>
        <dbReference type="SMART" id="SM00093"/>
    </source>
</evidence>
<keyword evidence="5" id="KW-0695">RNA-directed DNA polymerase</keyword>
<evidence type="ECO:0000256" key="3">
    <source>
        <dbReference type="RuleBase" id="RU000411"/>
    </source>
</evidence>
<dbReference type="OrthoDB" id="6478865at2759"/>
<keyword evidence="2" id="KW-0722">Serine protease inhibitor</keyword>
<dbReference type="GO" id="GO:0004867">
    <property type="term" value="F:serine-type endopeptidase inhibitor activity"/>
    <property type="evidence" value="ECO:0007669"/>
    <property type="project" value="UniProtKB-KW"/>
</dbReference>
<dbReference type="VEuPathDB" id="VectorBase:LOC119168386"/>
<accession>G0WS03</accession>
<dbReference type="GO" id="GO:0004519">
    <property type="term" value="F:endonuclease activity"/>
    <property type="evidence" value="ECO:0007669"/>
    <property type="project" value="UniProtKB-KW"/>
</dbReference>
<evidence type="ECO:0000256" key="1">
    <source>
        <dbReference type="ARBA" id="ARBA00022690"/>
    </source>
</evidence>
<dbReference type="InterPro" id="IPR043502">
    <property type="entry name" value="DNA/RNA_pol_sf"/>
</dbReference>
<keyword evidence="5" id="KW-0540">Nuclease</keyword>
<dbReference type="PANTHER" id="PTHR31635:SF196">
    <property type="entry name" value="REVERSE TRANSCRIPTASE DOMAIN-CONTAINING PROTEIN-RELATED"/>
    <property type="match status" value="1"/>
</dbReference>
<dbReference type="AlphaFoldDB" id="G0WS03"/>
<dbReference type="InterPro" id="IPR023795">
    <property type="entry name" value="Serpin_CS"/>
</dbReference>
<dbReference type="VEuPathDB" id="VectorBase:LOC119172873"/>
<dbReference type="SUPFAM" id="SSF56672">
    <property type="entry name" value="DNA/RNA polymerases"/>
    <property type="match status" value="1"/>
</dbReference>
<dbReference type="SMART" id="SM00093">
    <property type="entry name" value="SERPIN"/>
    <property type="match status" value="1"/>
</dbReference>
<feature type="domain" description="Serpin" evidence="4">
    <location>
        <begin position="14"/>
        <end position="364"/>
    </location>
</feature>
<dbReference type="InterPro" id="IPR042185">
    <property type="entry name" value="Serpin_sf_2"/>
</dbReference>
<dbReference type="PANTHER" id="PTHR31635">
    <property type="entry name" value="REVERSE TRANSCRIPTASE DOMAIN-CONTAINING PROTEIN-RELATED"/>
    <property type="match status" value="1"/>
</dbReference>
<dbReference type="GO" id="GO:0003964">
    <property type="term" value="F:RNA-directed DNA polymerase activity"/>
    <property type="evidence" value="ECO:0007669"/>
    <property type="project" value="UniProtKB-KW"/>
</dbReference>
<sequence>MNCPSRTTYVTETYDVSMIVAEPPSFIPTLISLFYLFLFHGESVRESVNEWLHVMSAFECENAIPQGTLDETTSLLVASVTSLRTADWKWKFHLRDTTSGIFYESSGVQKEGLYLTSSEIFLLQYCSFKRGKFRSSASFHYTYGTCYCTTTIYRVDVIGNKNTPTTLVASFNVSEAVKARDFSMMYQRGHFPTADCDDELDATVLELRYRRYKKSMVLLLPHKRNGLSTLETALTGPRLQSCLDRLQDRGSVDVRLPKFAVKQTFDLKDVLPGLGVLDVFVSGIADMSSLASDEVDPSSFSEGGPHLSIAVQCVSLQTKEKGHKVGPWADKEASITFTVDHPFMFVVLSRDPEAILLMGSAWKKPARKETAYEIERGGTVITDTEGITRAFTDHYRELFTLHDANSVSFQNEFLPLLPRLDDERKESMELVITVTEVEDAIDKLNPGKSPGPDGFTAAFYKEFKHEIIPILTRIFNEVYKLNDLPLSYRTSHTFLTPKTEDARKLKSVSAYRPIALTNVDYKIYMKVLARRLQAVIKDILGPHQTCGTKGRSVALNIHKARSVLDFCDYSDKKIAMLYIILEKVFDCDDHQILFSVLNHVDVGSVVCEGVALPYRDCTTRLIVNKNLGSPINVQHLGIILYSTLLLACALRITLAGNGLCRVVYRTHEMHREGQPRRLQFACAVRPPGNWPPLPSASRTLAHRVLACLRRRDELRADDIGLRPHRCVVSRRKHVASSRNELGYSMSRALAFPSVGCKQLGAVLWPRRRTRVCTLHSLEFVEKSSITVDFFGASSKAARRCSWTRLIVGGTVFRGVVAVTAASKLLRYGDRNESLAMCDITPWAQTVLKAVCAGVCDACHPSLSSEQLLKDCARCEVLKEINSCGSPISPQKDEPYTLLTPFYLGVLSVENENGLPFDAIMLMGSTHCGVQEWQAIILIKMHGLLEPTSERRSIDLSKLITTYDIQKTLRFTRSCKE</sequence>
<dbReference type="Gene3D" id="3.30.497.10">
    <property type="entry name" value="Antithrombin, subunit I, domain 2"/>
    <property type="match status" value="1"/>
</dbReference>